<sequence>MIGITVTLVLVLTGGTDLTTPRGTAEAALAATADADHEAYNKLLCDPDDAVGATEIGRFEEPRIIGDVTEDGDRATVNFSVEYEGEPRNGRVRMERKADGTWCVDRFSAVR</sequence>
<evidence type="ECO:0000313" key="2">
    <source>
        <dbReference type="Proteomes" id="UP000019277"/>
    </source>
</evidence>
<dbReference type="EMBL" id="AYXG01000065">
    <property type="protein sequence ID" value="EWC62924.1"/>
    <property type="molecule type" value="Genomic_DNA"/>
</dbReference>
<evidence type="ECO:0008006" key="3">
    <source>
        <dbReference type="Google" id="ProtNLM"/>
    </source>
</evidence>
<name>W7JA55_9PSEU</name>
<proteinExistence type="predicted"/>
<dbReference type="AlphaFoldDB" id="W7JA55"/>
<keyword evidence="2" id="KW-1185">Reference proteome</keyword>
<organism evidence="1 2">
    <name type="scientific">Actinokineospora spheciospongiae</name>
    <dbReference type="NCBI Taxonomy" id="909613"/>
    <lineage>
        <taxon>Bacteria</taxon>
        <taxon>Bacillati</taxon>
        <taxon>Actinomycetota</taxon>
        <taxon>Actinomycetes</taxon>
        <taxon>Pseudonocardiales</taxon>
        <taxon>Pseudonocardiaceae</taxon>
        <taxon>Actinokineospora</taxon>
    </lineage>
</organism>
<dbReference type="OrthoDB" id="10011163at2"/>
<protein>
    <recommendedName>
        <fullName evidence="3">DUF4878 domain-containing protein</fullName>
    </recommendedName>
</protein>
<evidence type="ECO:0000313" key="1">
    <source>
        <dbReference type="EMBL" id="EWC62924.1"/>
    </source>
</evidence>
<reference evidence="1 2" key="1">
    <citation type="journal article" date="2014" name="Genome Announc.">
        <title>Draft Genome Sequence of the Antitrypanosomally Active Sponge-Associated Bacterium Actinokineospora sp. Strain EG49.</title>
        <authorList>
            <person name="Harjes J."/>
            <person name="Ryu T."/>
            <person name="Abdelmohsen U.R."/>
            <person name="Moitinho-Silva L."/>
            <person name="Horn H."/>
            <person name="Ravasi T."/>
            <person name="Hentschel U."/>
        </authorList>
    </citation>
    <scope>NUCLEOTIDE SEQUENCE [LARGE SCALE GENOMIC DNA]</scope>
    <source>
        <strain evidence="1 2">EG49</strain>
    </source>
</reference>
<dbReference type="Proteomes" id="UP000019277">
    <property type="component" value="Unassembled WGS sequence"/>
</dbReference>
<gene>
    <name evidence="1" type="ORF">UO65_1758</name>
</gene>
<comment type="caution">
    <text evidence="1">The sequence shown here is derived from an EMBL/GenBank/DDBJ whole genome shotgun (WGS) entry which is preliminary data.</text>
</comment>
<dbReference type="RefSeq" id="WP_035280399.1">
    <property type="nucleotide sequence ID" value="NZ_AYXG01000065.1"/>
</dbReference>
<accession>W7JA55</accession>